<proteinExistence type="predicted"/>
<evidence type="ECO:0000256" key="1">
    <source>
        <dbReference type="SAM" id="MobiDB-lite"/>
    </source>
</evidence>
<dbReference type="OrthoDB" id="10003767at2759"/>
<feature type="region of interest" description="Disordered" evidence="1">
    <location>
        <begin position="370"/>
        <end position="391"/>
    </location>
</feature>
<gene>
    <name evidence="3" type="ORF">CPB84DRAFT_1778269</name>
</gene>
<name>A0A9P5NQX9_GYMJU</name>
<dbReference type="PANTHER" id="PTHR21310">
    <property type="entry name" value="AMINOGLYCOSIDE PHOSPHOTRANSFERASE-RELATED-RELATED"/>
    <property type="match status" value="1"/>
</dbReference>
<dbReference type="Pfam" id="PF01636">
    <property type="entry name" value="APH"/>
    <property type="match status" value="1"/>
</dbReference>
<keyword evidence="4" id="KW-1185">Reference proteome</keyword>
<dbReference type="Gene3D" id="3.90.1200.10">
    <property type="match status" value="1"/>
</dbReference>
<dbReference type="PANTHER" id="PTHR21310:SF13">
    <property type="entry name" value="AMINOGLYCOSIDE PHOSPHOTRANSFERASE DOMAIN-CONTAINING PROTEIN"/>
    <property type="match status" value="1"/>
</dbReference>
<reference evidence="3" key="1">
    <citation type="submission" date="2020-11" db="EMBL/GenBank/DDBJ databases">
        <authorList>
            <consortium name="DOE Joint Genome Institute"/>
            <person name="Ahrendt S."/>
            <person name="Riley R."/>
            <person name="Andreopoulos W."/>
            <person name="LaButti K."/>
            <person name="Pangilinan J."/>
            <person name="Ruiz-duenas F.J."/>
            <person name="Barrasa J.M."/>
            <person name="Sanchez-Garcia M."/>
            <person name="Camarero S."/>
            <person name="Miyauchi S."/>
            <person name="Serrano A."/>
            <person name="Linde D."/>
            <person name="Babiker R."/>
            <person name="Drula E."/>
            <person name="Ayuso-Fernandez I."/>
            <person name="Pacheco R."/>
            <person name="Padilla G."/>
            <person name="Ferreira P."/>
            <person name="Barriuso J."/>
            <person name="Kellner H."/>
            <person name="Castanera R."/>
            <person name="Alfaro M."/>
            <person name="Ramirez L."/>
            <person name="Pisabarro A.G."/>
            <person name="Kuo A."/>
            <person name="Tritt A."/>
            <person name="Lipzen A."/>
            <person name="He G."/>
            <person name="Yan M."/>
            <person name="Ng V."/>
            <person name="Cullen D."/>
            <person name="Martin F."/>
            <person name="Rosso M.-N."/>
            <person name="Henrissat B."/>
            <person name="Hibbett D."/>
            <person name="Martinez A.T."/>
            <person name="Grigoriev I.V."/>
        </authorList>
    </citation>
    <scope>NUCLEOTIDE SEQUENCE</scope>
    <source>
        <strain evidence="3">AH 44721</strain>
    </source>
</reference>
<evidence type="ECO:0000313" key="4">
    <source>
        <dbReference type="Proteomes" id="UP000724874"/>
    </source>
</evidence>
<evidence type="ECO:0000259" key="2">
    <source>
        <dbReference type="Pfam" id="PF01636"/>
    </source>
</evidence>
<evidence type="ECO:0000313" key="3">
    <source>
        <dbReference type="EMBL" id="KAF8901024.1"/>
    </source>
</evidence>
<dbReference type="EMBL" id="JADNYJ010000044">
    <property type="protein sequence ID" value="KAF8901024.1"/>
    <property type="molecule type" value="Genomic_DNA"/>
</dbReference>
<dbReference type="InterPro" id="IPR051678">
    <property type="entry name" value="AGP_Transferase"/>
</dbReference>
<sequence length="391" mass="45046">MRVTLPVDPHFKTASEVATLKFLAQYTSIPVPRVIAYNASSQNDLQFEWILMTRLPGVPLRNLWPSMSWNQKIDVVKKLSEYINELQRPHFSRAGNLYLVDQSHPNPSWKLPSNRQAEGFIPLENFVGFVIGPIVTLPFFFENRVKLPSDRGPFFHSSKMVMSLLNLQILSAVDRKDVLAASIHDGDTEYDLDDLEDLDGAIEASRILLSLVDNFFDDINNEEFVLRHNDLSTNNILIDASTSQITGIVDWECVSLQPLWEAMRAPQLLDGPEINTVAFRRNFGADIPADPMTSPPLILDTLEKDNLEYTDFHEELQGNLEKMLLRRVFEKGRPSDSSAEKLQRIFVNKIRQVDSEVTWRRARYWAERVRDGKDPEPERDEVDELYFWPED</sequence>
<protein>
    <submittedName>
        <fullName evidence="3">Phosphotransferase enzyme family-domain-containing protein</fullName>
    </submittedName>
</protein>
<accession>A0A9P5NQX9</accession>
<dbReference type="InterPro" id="IPR002575">
    <property type="entry name" value="Aminoglycoside_PTrfase"/>
</dbReference>
<feature type="domain" description="Aminoglycoside phosphotransferase" evidence="2">
    <location>
        <begin position="189"/>
        <end position="260"/>
    </location>
</feature>
<dbReference type="AlphaFoldDB" id="A0A9P5NQX9"/>
<dbReference type="Proteomes" id="UP000724874">
    <property type="component" value="Unassembled WGS sequence"/>
</dbReference>
<dbReference type="InterPro" id="IPR011009">
    <property type="entry name" value="Kinase-like_dom_sf"/>
</dbReference>
<comment type="caution">
    <text evidence="3">The sequence shown here is derived from an EMBL/GenBank/DDBJ whole genome shotgun (WGS) entry which is preliminary data.</text>
</comment>
<organism evidence="3 4">
    <name type="scientific">Gymnopilus junonius</name>
    <name type="common">Spectacular rustgill mushroom</name>
    <name type="synonym">Gymnopilus spectabilis subsp. junonius</name>
    <dbReference type="NCBI Taxonomy" id="109634"/>
    <lineage>
        <taxon>Eukaryota</taxon>
        <taxon>Fungi</taxon>
        <taxon>Dikarya</taxon>
        <taxon>Basidiomycota</taxon>
        <taxon>Agaricomycotina</taxon>
        <taxon>Agaricomycetes</taxon>
        <taxon>Agaricomycetidae</taxon>
        <taxon>Agaricales</taxon>
        <taxon>Agaricineae</taxon>
        <taxon>Hymenogastraceae</taxon>
        <taxon>Gymnopilus</taxon>
    </lineage>
</organism>
<feature type="compositionally biased region" description="Acidic residues" evidence="1">
    <location>
        <begin position="377"/>
        <end position="391"/>
    </location>
</feature>
<dbReference type="SUPFAM" id="SSF56112">
    <property type="entry name" value="Protein kinase-like (PK-like)"/>
    <property type="match status" value="1"/>
</dbReference>